<dbReference type="AlphaFoldDB" id="A0A1D1ZJC7"/>
<proteinExistence type="predicted"/>
<dbReference type="SUPFAM" id="SSF57756">
    <property type="entry name" value="Retrovirus zinc finger-like domains"/>
    <property type="match status" value="1"/>
</dbReference>
<keyword evidence="1" id="KW-0479">Metal-binding</keyword>
<feature type="domain" description="CCHC-type" evidence="2">
    <location>
        <begin position="140"/>
        <end position="156"/>
    </location>
</feature>
<sequence length="192" mass="22291">MLILKIEERFRELEHYAPHIYKNEVWYTAKFICGLNNFLRSRLIGMGHTSMSVVIKSACLYEGNHKEYLKAKHLAVAQVQKTKSRQTVQNPKKRKRYNATLSASAKHTVVAISKGPTQWAKCMKCDKRHGGIEYYRATDKCFGCGQAGYMLRDCPKKQDAADRRLKTRVRVLCFDQGKCLGDIQYHRRYCSY</sequence>
<dbReference type="GO" id="GO:0008270">
    <property type="term" value="F:zinc ion binding"/>
    <property type="evidence" value="ECO:0007669"/>
    <property type="project" value="UniProtKB-KW"/>
</dbReference>
<name>A0A1D1ZJC7_9ARAE</name>
<evidence type="ECO:0000313" key="3">
    <source>
        <dbReference type="EMBL" id="JAT67062.1"/>
    </source>
</evidence>
<dbReference type="Gene3D" id="4.10.60.10">
    <property type="entry name" value="Zinc finger, CCHC-type"/>
    <property type="match status" value="1"/>
</dbReference>
<keyword evidence="1" id="KW-0863">Zinc-finger</keyword>
<dbReference type="InterPro" id="IPR001878">
    <property type="entry name" value="Znf_CCHC"/>
</dbReference>
<evidence type="ECO:0000259" key="2">
    <source>
        <dbReference type="PROSITE" id="PS50158"/>
    </source>
</evidence>
<reference evidence="3" key="1">
    <citation type="submission" date="2015-07" db="EMBL/GenBank/DDBJ databases">
        <title>Transcriptome Assembly of Anthurium amnicola.</title>
        <authorList>
            <person name="Suzuki J."/>
        </authorList>
    </citation>
    <scope>NUCLEOTIDE SEQUENCE</scope>
</reference>
<protein>
    <submittedName>
        <fullName evidence="3">Gag-Pol polyprotein</fullName>
    </submittedName>
</protein>
<dbReference type="GO" id="GO:0003676">
    <property type="term" value="F:nucleic acid binding"/>
    <property type="evidence" value="ECO:0007669"/>
    <property type="project" value="InterPro"/>
</dbReference>
<dbReference type="PROSITE" id="PS50158">
    <property type="entry name" value="ZF_CCHC"/>
    <property type="match status" value="1"/>
</dbReference>
<dbReference type="InterPro" id="IPR036875">
    <property type="entry name" value="Znf_CCHC_sf"/>
</dbReference>
<keyword evidence="1" id="KW-0862">Zinc</keyword>
<accession>A0A1D1ZJC7</accession>
<organism evidence="3">
    <name type="scientific">Anthurium amnicola</name>
    <dbReference type="NCBI Taxonomy" id="1678845"/>
    <lineage>
        <taxon>Eukaryota</taxon>
        <taxon>Viridiplantae</taxon>
        <taxon>Streptophyta</taxon>
        <taxon>Embryophyta</taxon>
        <taxon>Tracheophyta</taxon>
        <taxon>Spermatophyta</taxon>
        <taxon>Magnoliopsida</taxon>
        <taxon>Liliopsida</taxon>
        <taxon>Araceae</taxon>
        <taxon>Pothoideae</taxon>
        <taxon>Potheae</taxon>
        <taxon>Anthurium</taxon>
    </lineage>
</organism>
<evidence type="ECO:0000256" key="1">
    <source>
        <dbReference type="PROSITE-ProRule" id="PRU00047"/>
    </source>
</evidence>
<dbReference type="EMBL" id="GDJX01000874">
    <property type="protein sequence ID" value="JAT67062.1"/>
    <property type="molecule type" value="Transcribed_RNA"/>
</dbReference>
<gene>
    <name evidence="3" type="primary">gag-pol_48</name>
    <name evidence="3" type="ORF">g.126138</name>
</gene>